<protein>
    <submittedName>
        <fullName evidence="2">Alpha/beta hydrolase</fullName>
    </submittedName>
</protein>
<dbReference type="InterPro" id="IPR000073">
    <property type="entry name" value="AB_hydrolase_1"/>
</dbReference>
<dbReference type="InterPro" id="IPR029058">
    <property type="entry name" value="AB_hydrolase_fold"/>
</dbReference>
<dbReference type="Proteomes" id="UP001319200">
    <property type="component" value="Unassembled WGS sequence"/>
</dbReference>
<accession>A0AAP2DSS3</accession>
<proteinExistence type="predicted"/>
<dbReference type="Pfam" id="PF00561">
    <property type="entry name" value="Abhydrolase_1"/>
    <property type="match status" value="1"/>
</dbReference>
<sequence length="257" mass="28435">MTDLFFQERGNGAPLILLHGFPLHRGMWDSFAEKLSAQFKVFTIDLPGFGKSPGLKSPFSIADVADHVLAWVRSKNLDKSVLIGHSMGGYVSLAMAEKAPTLFNGLVLFHSTAYADSAEKRESRNKVLDFIDKKGVTAFTSNFIAPLFVNQQHPAIATVRSISMEADAAAVKGYTQAMRDRPDRLEVLTTFPKPILFLAGEKDAGISVQSVQEQAARSPRIERYILSNVAHMGMFENEKKSLEIIRSFLEKITVTKS</sequence>
<dbReference type="SUPFAM" id="SSF53474">
    <property type="entry name" value="alpha/beta-Hydrolases"/>
    <property type="match status" value="1"/>
</dbReference>
<dbReference type="PRINTS" id="PR00111">
    <property type="entry name" value="ABHYDROLASE"/>
</dbReference>
<dbReference type="PANTHER" id="PTHR43798">
    <property type="entry name" value="MONOACYLGLYCEROL LIPASE"/>
    <property type="match status" value="1"/>
</dbReference>
<reference evidence="2 3" key="1">
    <citation type="submission" date="2021-05" db="EMBL/GenBank/DDBJ databases">
        <title>A Polyphasic approach of four new species of the genus Ohtaekwangia: Ohtaekwangia histidinii sp. nov., Ohtaekwangia cretensis sp. nov., Ohtaekwangia indiensis sp. nov., Ohtaekwangia reichenbachii sp. nov. from diverse environment.</title>
        <authorList>
            <person name="Octaviana S."/>
        </authorList>
    </citation>
    <scope>NUCLEOTIDE SEQUENCE [LARGE SCALE GENOMIC DNA]</scope>
    <source>
        <strain evidence="2 3">PWU4</strain>
    </source>
</reference>
<evidence type="ECO:0000313" key="3">
    <source>
        <dbReference type="Proteomes" id="UP001319200"/>
    </source>
</evidence>
<dbReference type="Gene3D" id="3.40.50.1820">
    <property type="entry name" value="alpha/beta hydrolase"/>
    <property type="match status" value="1"/>
</dbReference>
<keyword evidence="2" id="KW-0378">Hydrolase</keyword>
<evidence type="ECO:0000313" key="2">
    <source>
        <dbReference type="EMBL" id="MBT1699839.1"/>
    </source>
</evidence>
<feature type="domain" description="AB hydrolase-1" evidence="1">
    <location>
        <begin position="14"/>
        <end position="237"/>
    </location>
</feature>
<name>A0AAP2DSS3_9BACT</name>
<dbReference type="EMBL" id="JAHESF010000030">
    <property type="protein sequence ID" value="MBT1699839.1"/>
    <property type="molecule type" value="Genomic_DNA"/>
</dbReference>
<comment type="caution">
    <text evidence="2">The sequence shown here is derived from an EMBL/GenBank/DDBJ whole genome shotgun (WGS) entry which is preliminary data.</text>
</comment>
<gene>
    <name evidence="2" type="ORF">KK083_23325</name>
</gene>
<organism evidence="2 3">
    <name type="scientific">Chryseosolibacter histidini</name>
    <dbReference type="NCBI Taxonomy" id="2782349"/>
    <lineage>
        <taxon>Bacteria</taxon>
        <taxon>Pseudomonadati</taxon>
        <taxon>Bacteroidota</taxon>
        <taxon>Cytophagia</taxon>
        <taxon>Cytophagales</taxon>
        <taxon>Chryseotaleaceae</taxon>
        <taxon>Chryseosolibacter</taxon>
    </lineage>
</organism>
<dbReference type="AlphaFoldDB" id="A0AAP2DSS3"/>
<evidence type="ECO:0000259" key="1">
    <source>
        <dbReference type="Pfam" id="PF00561"/>
    </source>
</evidence>
<dbReference type="InterPro" id="IPR050266">
    <property type="entry name" value="AB_hydrolase_sf"/>
</dbReference>
<dbReference type="GO" id="GO:0016787">
    <property type="term" value="F:hydrolase activity"/>
    <property type="evidence" value="ECO:0007669"/>
    <property type="project" value="UniProtKB-KW"/>
</dbReference>
<dbReference type="RefSeq" id="WP_254168039.1">
    <property type="nucleotide sequence ID" value="NZ_JAHESF010000030.1"/>
</dbReference>
<keyword evidence="3" id="KW-1185">Reference proteome</keyword>